<protein>
    <submittedName>
        <fullName evidence="1">Uncharacterized protein</fullName>
    </submittedName>
</protein>
<reference evidence="1 2" key="1">
    <citation type="submission" date="2014-12" db="EMBL/GenBank/DDBJ databases">
        <title>Genome sequence of Morococcus cerebrosus.</title>
        <authorList>
            <person name="Shin S.-K."/>
            <person name="Yi H."/>
        </authorList>
    </citation>
    <scope>NUCLEOTIDE SEQUENCE [LARGE SCALE GENOMIC DNA]</scope>
    <source>
        <strain evidence="1 2">CIP 81.93</strain>
    </source>
</reference>
<accession>A0A0C1H1Y7</accession>
<proteinExistence type="predicted"/>
<sequence>MPRLAVLSVLSAASSHCPDLNLIHYKTQTNADYTIYPKFAVFRRPLVLKKSSETLALLC</sequence>
<comment type="caution">
    <text evidence="1">The sequence shown here is derived from an EMBL/GenBank/DDBJ whole genome shotgun (WGS) entry which is preliminary data.</text>
</comment>
<name>A0A0C1H1Y7_9NEIS</name>
<dbReference type="EMBL" id="JUFZ01000045">
    <property type="protein sequence ID" value="KIC08132.1"/>
    <property type="molecule type" value="Genomic_DNA"/>
</dbReference>
<evidence type="ECO:0000313" key="1">
    <source>
        <dbReference type="EMBL" id="KIC08132.1"/>
    </source>
</evidence>
<organism evidence="1 2">
    <name type="scientific">Morococcus cerebrosus</name>
    <dbReference type="NCBI Taxonomy" id="1056807"/>
    <lineage>
        <taxon>Bacteria</taxon>
        <taxon>Pseudomonadati</taxon>
        <taxon>Pseudomonadota</taxon>
        <taxon>Betaproteobacteria</taxon>
        <taxon>Neisseriales</taxon>
        <taxon>Neisseriaceae</taxon>
        <taxon>Morococcus</taxon>
    </lineage>
</organism>
<dbReference type="AlphaFoldDB" id="A0A0C1H1Y7"/>
<gene>
    <name evidence="1" type="ORF">MCC93_12770</name>
</gene>
<dbReference type="Proteomes" id="UP000031390">
    <property type="component" value="Unassembled WGS sequence"/>
</dbReference>
<evidence type="ECO:0000313" key="2">
    <source>
        <dbReference type="Proteomes" id="UP000031390"/>
    </source>
</evidence>